<keyword evidence="1" id="KW-1133">Transmembrane helix</keyword>
<dbReference type="Proteomes" id="UP000250266">
    <property type="component" value="Unassembled WGS sequence"/>
</dbReference>
<evidence type="ECO:0000256" key="1">
    <source>
        <dbReference type="SAM" id="Phobius"/>
    </source>
</evidence>
<dbReference type="EMBL" id="KV745170">
    <property type="protein sequence ID" value="OCK76889.1"/>
    <property type="molecule type" value="Genomic_DNA"/>
</dbReference>
<evidence type="ECO:0000313" key="3">
    <source>
        <dbReference type="Proteomes" id="UP000250266"/>
    </source>
</evidence>
<keyword evidence="3" id="KW-1185">Reference proteome</keyword>
<gene>
    <name evidence="2" type="ORF">K432DRAFT_133179</name>
</gene>
<sequence>MLKRMLAKPSCSVLVSTKFVLIFYVFVQLSIKVHVSRHRLLISPPLLDFVVSMP</sequence>
<proteinExistence type="predicted"/>
<protein>
    <submittedName>
        <fullName evidence="2">Uncharacterized protein</fullName>
    </submittedName>
</protein>
<evidence type="ECO:0000313" key="2">
    <source>
        <dbReference type="EMBL" id="OCK76889.1"/>
    </source>
</evidence>
<organism evidence="2 3">
    <name type="scientific">Lepidopterella palustris CBS 459.81</name>
    <dbReference type="NCBI Taxonomy" id="1314670"/>
    <lineage>
        <taxon>Eukaryota</taxon>
        <taxon>Fungi</taxon>
        <taxon>Dikarya</taxon>
        <taxon>Ascomycota</taxon>
        <taxon>Pezizomycotina</taxon>
        <taxon>Dothideomycetes</taxon>
        <taxon>Pleosporomycetidae</taxon>
        <taxon>Mytilinidiales</taxon>
        <taxon>Argynnaceae</taxon>
        <taxon>Lepidopterella</taxon>
    </lineage>
</organism>
<dbReference type="AlphaFoldDB" id="A0A8E2JBY0"/>
<feature type="transmembrane region" description="Helical" evidence="1">
    <location>
        <begin position="12"/>
        <end position="31"/>
    </location>
</feature>
<accession>A0A8E2JBY0</accession>
<keyword evidence="1" id="KW-0472">Membrane</keyword>
<keyword evidence="1" id="KW-0812">Transmembrane</keyword>
<reference evidence="2 3" key="1">
    <citation type="journal article" date="2016" name="Nat. Commun.">
        <title>Ectomycorrhizal ecology is imprinted in the genome of the dominant symbiotic fungus Cenococcum geophilum.</title>
        <authorList>
            <consortium name="DOE Joint Genome Institute"/>
            <person name="Peter M."/>
            <person name="Kohler A."/>
            <person name="Ohm R.A."/>
            <person name="Kuo A."/>
            <person name="Krutzmann J."/>
            <person name="Morin E."/>
            <person name="Arend M."/>
            <person name="Barry K.W."/>
            <person name="Binder M."/>
            <person name="Choi C."/>
            <person name="Clum A."/>
            <person name="Copeland A."/>
            <person name="Grisel N."/>
            <person name="Haridas S."/>
            <person name="Kipfer T."/>
            <person name="LaButti K."/>
            <person name="Lindquist E."/>
            <person name="Lipzen A."/>
            <person name="Maire R."/>
            <person name="Meier B."/>
            <person name="Mihaltcheva S."/>
            <person name="Molinier V."/>
            <person name="Murat C."/>
            <person name="Poggeler S."/>
            <person name="Quandt C.A."/>
            <person name="Sperisen C."/>
            <person name="Tritt A."/>
            <person name="Tisserant E."/>
            <person name="Crous P.W."/>
            <person name="Henrissat B."/>
            <person name="Nehls U."/>
            <person name="Egli S."/>
            <person name="Spatafora J.W."/>
            <person name="Grigoriev I.V."/>
            <person name="Martin F.M."/>
        </authorList>
    </citation>
    <scope>NUCLEOTIDE SEQUENCE [LARGE SCALE GENOMIC DNA]</scope>
    <source>
        <strain evidence="2 3">CBS 459.81</strain>
    </source>
</reference>
<name>A0A8E2JBY0_9PEZI</name>